<keyword evidence="3" id="KW-1185">Reference proteome</keyword>
<dbReference type="OrthoDB" id="56536at2157"/>
<name>A0A0D6JMZ5_9EURY</name>
<dbReference type="Gene3D" id="3.30.1310.20">
    <property type="entry name" value="PRTase-like"/>
    <property type="match status" value="1"/>
</dbReference>
<evidence type="ECO:0000313" key="2">
    <source>
        <dbReference type="EMBL" id="CQR49277.1"/>
    </source>
</evidence>
<dbReference type="SUPFAM" id="SSF53271">
    <property type="entry name" value="PRTase-like"/>
    <property type="match status" value="1"/>
</dbReference>
<gene>
    <name evidence="2" type="ORF">BN996_00734</name>
</gene>
<dbReference type="RefSeq" id="WP_089777200.1">
    <property type="nucleotide sequence ID" value="NZ_CABLRR010000001.1"/>
</dbReference>
<proteinExistence type="predicted"/>
<organism evidence="2 3">
    <name type="scientific">Haloferax massiliensis</name>
    <dbReference type="NCBI Taxonomy" id="1476858"/>
    <lineage>
        <taxon>Archaea</taxon>
        <taxon>Methanobacteriati</taxon>
        <taxon>Methanobacteriota</taxon>
        <taxon>Stenosarchaea group</taxon>
        <taxon>Halobacteria</taxon>
        <taxon>Halobacteriales</taxon>
        <taxon>Haloferacaceae</taxon>
        <taxon>Haloferax</taxon>
    </lineage>
</organism>
<dbReference type="GO" id="GO:0016740">
    <property type="term" value="F:transferase activity"/>
    <property type="evidence" value="ECO:0007669"/>
    <property type="project" value="UniProtKB-KW"/>
</dbReference>
<reference evidence="3" key="1">
    <citation type="submission" date="2015-03" db="EMBL/GenBank/DDBJ databases">
        <authorList>
            <person name="Urmite Genomes"/>
        </authorList>
    </citation>
    <scope>NUCLEOTIDE SEQUENCE [LARGE SCALE GENOMIC DNA]</scope>
    <source>
        <strain evidence="3">Arc-Hr</strain>
    </source>
</reference>
<keyword evidence="2" id="KW-0808">Transferase</keyword>
<dbReference type="EMBL" id="CSTE01000001">
    <property type="protein sequence ID" value="CQR49277.1"/>
    <property type="molecule type" value="Genomic_DNA"/>
</dbReference>
<evidence type="ECO:0000313" key="3">
    <source>
        <dbReference type="Proteomes" id="UP000198902"/>
    </source>
</evidence>
<dbReference type="InterPro" id="IPR029057">
    <property type="entry name" value="PRTase-like"/>
</dbReference>
<dbReference type="Pfam" id="PF00156">
    <property type="entry name" value="Pribosyltran"/>
    <property type="match status" value="1"/>
</dbReference>
<sequence>MFADREDAGRRLADLLDGREETADLVLAIPRGGLPVGREVADRLRAPLDVVVASKVGAPGNPELAVGAVAGDGSAWWNEDLLSYLDVGDDYLDREREREAEAAREKVSLYRGGDPLPDVAGKRVVVVDDGVATGATARACLRQVVAGGADRVVLAVPVGPPNTLSDLEAECDAVVAVESPEAFGAVGAFYRDFAQVSDEEAASYLRDGGDGEP</sequence>
<dbReference type="AlphaFoldDB" id="A0A0D6JMZ5"/>
<dbReference type="Proteomes" id="UP000198902">
    <property type="component" value="Unassembled WGS sequence"/>
</dbReference>
<dbReference type="Gene3D" id="3.40.50.2020">
    <property type="match status" value="1"/>
</dbReference>
<evidence type="ECO:0000259" key="1">
    <source>
        <dbReference type="Pfam" id="PF00156"/>
    </source>
</evidence>
<accession>A0A0D6JMZ5</accession>
<dbReference type="CDD" id="cd06223">
    <property type="entry name" value="PRTases_typeI"/>
    <property type="match status" value="1"/>
</dbReference>
<protein>
    <submittedName>
        <fullName evidence="2">Putative phosphoribosyl transferasec/MT0597</fullName>
    </submittedName>
</protein>
<dbReference type="InterPro" id="IPR000836">
    <property type="entry name" value="PRTase_dom"/>
</dbReference>
<feature type="domain" description="Phosphoribosyltransferase" evidence="1">
    <location>
        <begin position="8"/>
        <end position="186"/>
    </location>
</feature>